<reference evidence="3 5" key="1">
    <citation type="submission" date="2015-10" db="EMBL/GenBank/DDBJ databases">
        <title>The cercosporin biosynthetic gene cluster was horizontally transferred to several fungal lineages and shown to be expanded in Cercospora beticola based on microsynteny with recipient genomes.</title>
        <authorList>
            <person name="De Jonge R."/>
            <person name="Ebert M.K."/>
            <person name="Suttle J.C."/>
            <person name="Jurick Ii W.M."/>
            <person name="Secor G.A."/>
            <person name="Thomma B.P."/>
            <person name="Van De Peer Y."/>
            <person name="Bolton M.D."/>
        </authorList>
    </citation>
    <scope>NUCLEOTIDE SEQUENCE [LARGE SCALE GENOMIC DNA]</scope>
    <source>
        <strain evidence="3 5">09-40</strain>
    </source>
</reference>
<keyword evidence="6" id="KW-1185">Reference proteome</keyword>
<dbReference type="EMBL" id="LKMD01000100">
    <property type="protein sequence ID" value="PIB00873.1"/>
    <property type="molecule type" value="Genomic_DNA"/>
</dbReference>
<dbReference type="Pfam" id="PF07676">
    <property type="entry name" value="PD40"/>
    <property type="match status" value="6"/>
</dbReference>
<dbReference type="PANTHER" id="PTHR36842:SF1">
    <property type="entry name" value="PROTEIN TOLB"/>
    <property type="match status" value="1"/>
</dbReference>
<dbReference type="Proteomes" id="UP001302367">
    <property type="component" value="Chromosome 1"/>
</dbReference>
<dbReference type="Proteomes" id="UP000230605">
    <property type="component" value="Chromosome 1"/>
</dbReference>
<evidence type="ECO:0000313" key="4">
    <source>
        <dbReference type="EMBL" id="WPA95420.1"/>
    </source>
</evidence>
<protein>
    <submittedName>
        <fullName evidence="3">Protein TolB</fullName>
    </submittedName>
</protein>
<dbReference type="InterPro" id="IPR011042">
    <property type="entry name" value="6-blade_b-propeller_TolB-like"/>
</dbReference>
<dbReference type="AlphaFoldDB" id="A0A2G5I8S5"/>
<evidence type="ECO:0000313" key="5">
    <source>
        <dbReference type="Proteomes" id="UP000230605"/>
    </source>
</evidence>
<gene>
    <name evidence="3" type="ORF">CB0940_00019</name>
    <name evidence="4" type="ORF">RHO25_000019</name>
</gene>
<evidence type="ECO:0000256" key="2">
    <source>
        <dbReference type="SAM" id="SignalP"/>
    </source>
</evidence>
<comment type="similarity">
    <text evidence="1">Belongs to the TolB family.</text>
</comment>
<dbReference type="Gene3D" id="2.120.10.30">
    <property type="entry name" value="TolB, C-terminal domain"/>
    <property type="match status" value="4"/>
</dbReference>
<reference evidence="4 6" key="2">
    <citation type="submission" date="2023-09" db="EMBL/GenBank/DDBJ databases">
        <title>Complete-Gapless Cercospora beticola genome.</title>
        <authorList>
            <person name="Wyatt N.A."/>
            <person name="Spanner R.E."/>
            <person name="Bolton M.D."/>
        </authorList>
    </citation>
    <scope>NUCLEOTIDE SEQUENCE [LARGE SCALE GENOMIC DNA]</scope>
    <source>
        <strain evidence="4">Cb09-40</strain>
    </source>
</reference>
<dbReference type="InterPro" id="IPR011659">
    <property type="entry name" value="WD40"/>
</dbReference>
<evidence type="ECO:0000313" key="3">
    <source>
        <dbReference type="EMBL" id="PIB00873.1"/>
    </source>
</evidence>
<keyword evidence="2" id="KW-0732">Signal</keyword>
<dbReference type="OrthoDB" id="43744at2759"/>
<dbReference type="PANTHER" id="PTHR36842">
    <property type="entry name" value="PROTEIN TOLB HOMOLOG"/>
    <property type="match status" value="1"/>
</dbReference>
<proteinExistence type="inferred from homology"/>
<accession>A0A2G5I8S5</accession>
<dbReference type="SUPFAM" id="SSF82171">
    <property type="entry name" value="DPP6 N-terminal domain-like"/>
    <property type="match status" value="1"/>
</dbReference>
<feature type="chain" id="PRO_5013754341" evidence="2">
    <location>
        <begin position="21"/>
        <end position="679"/>
    </location>
</feature>
<dbReference type="EMBL" id="CP134184">
    <property type="protein sequence ID" value="WPA95420.1"/>
    <property type="molecule type" value="Genomic_DNA"/>
</dbReference>
<evidence type="ECO:0000256" key="1">
    <source>
        <dbReference type="ARBA" id="ARBA00009820"/>
    </source>
</evidence>
<feature type="signal peptide" evidence="2">
    <location>
        <begin position="1"/>
        <end position="20"/>
    </location>
</feature>
<organism evidence="3 5">
    <name type="scientific">Cercospora beticola</name>
    <name type="common">Sugarbeet leaf spot fungus</name>
    <dbReference type="NCBI Taxonomy" id="122368"/>
    <lineage>
        <taxon>Eukaryota</taxon>
        <taxon>Fungi</taxon>
        <taxon>Dikarya</taxon>
        <taxon>Ascomycota</taxon>
        <taxon>Pezizomycotina</taxon>
        <taxon>Dothideomycetes</taxon>
        <taxon>Dothideomycetidae</taxon>
        <taxon>Mycosphaerellales</taxon>
        <taxon>Mycosphaerellaceae</taxon>
        <taxon>Cercospora</taxon>
    </lineage>
</organism>
<sequence length="679" mass="74901">MRLLSIASASLALFSSTTLAACPYQNSGHAASYHGYNAPHAKRDISVSLTSKTGNTSTPRPDGKKGTLMFNRLSPRSSVLYIANSDGTNARRLLSNSSAVFEYHATFSPDGKYIIYTSEKRGAGQADLYRVRVNGTGIEELVATDAVDDQGVLSPDGNWLAYVSSGNGWKANIWVKDLETGETRNLTNTASVKGVSWSPDGYFKPAWSPDGQWIAFSSDRNTGWYSHSDGTAWENTQELSIYAIRPDGTDFRLVATKPGYALGSPKWSSDGRRIVYYEMERTQTYNARSAGLWNDAANQIWSVDFETGETRQETETNVLKVSPQYVSDELGIGYFVKSHADVAGIYYTNKANATVTSRTLQMPFNNPSWSPDGKQVVFEVLNREPPNPSHKPFSPDPEWIYAIGRQFPTTSPDGEKIAFPDPFRKNVVIANVSDLHHADNEDLKNITIPAAGPIRNLTNNLQAPLEVIQPAWSPDGEWIAFGAGGYFQQRRQYAAAIYRVKADNSSLPERLTVLRNNSGFPSYSHDGNSIVYRQWGPPGSAGYGLYVYDIAKNVTTQLTEGTMSDNFPSFSPDGSRIVFTRRMNVTNFDICTIKPDGTDLQVLTDSAANDAHGVWTYDGSRIVYSSGASGWKAEAATYDQAEQPYGQLWIMDADGSNKYQIADSLWEDAMPIYLPGVYL</sequence>
<dbReference type="PROSITE" id="PS51257">
    <property type="entry name" value="PROKAR_LIPOPROTEIN"/>
    <property type="match status" value="1"/>
</dbReference>
<name>A0A2G5I8S5_CERBT</name>
<evidence type="ECO:0000313" key="6">
    <source>
        <dbReference type="Proteomes" id="UP001302367"/>
    </source>
</evidence>
<dbReference type="SUPFAM" id="SSF69304">
    <property type="entry name" value="Tricorn protease N-terminal domain"/>
    <property type="match status" value="1"/>
</dbReference>